<dbReference type="AlphaFoldDB" id="E7RCP2"/>
<gene>
    <name evidence="1" type="ORF">GPDM_01030</name>
</gene>
<evidence type="ECO:0000313" key="1">
    <source>
        <dbReference type="EMBL" id="EGA91407.1"/>
    </source>
</evidence>
<comment type="caution">
    <text evidence="1">The sequence shown here is derived from an EMBL/GenBank/DDBJ whole genome shotgun (WGS) entry which is preliminary data.</text>
</comment>
<reference evidence="1 2" key="1">
    <citation type="journal article" date="2011" name="J. Bacteriol.">
        <title>The Draft Genome of Planococcus donghaensis MPA1U2 Reveals Nonsporulation Pathways Controlled by a Conserved Spo0A Regulon.</title>
        <authorList>
            <person name="Pearson M.D."/>
            <person name="Noller H.F."/>
        </authorList>
    </citation>
    <scope>NUCLEOTIDE SEQUENCE [LARGE SCALE GENOMIC DNA]</scope>
    <source>
        <strain evidence="1 2">MPA1U2</strain>
    </source>
</reference>
<accession>E7RCP2</accession>
<proteinExistence type="predicted"/>
<dbReference type="Proteomes" id="UP000003052">
    <property type="component" value="Unassembled WGS sequence"/>
</dbReference>
<evidence type="ECO:0000313" key="2">
    <source>
        <dbReference type="Proteomes" id="UP000003052"/>
    </source>
</evidence>
<name>E7RCP2_9BACL</name>
<organism evidence="1 2">
    <name type="scientific">Planococcus donghaensis MPA1U2</name>
    <dbReference type="NCBI Taxonomy" id="933115"/>
    <lineage>
        <taxon>Bacteria</taxon>
        <taxon>Bacillati</taxon>
        <taxon>Bacillota</taxon>
        <taxon>Bacilli</taxon>
        <taxon>Bacillales</taxon>
        <taxon>Caryophanaceae</taxon>
        <taxon>Planococcus</taxon>
    </lineage>
</organism>
<dbReference type="EMBL" id="AEPB01000001">
    <property type="protein sequence ID" value="EGA91407.1"/>
    <property type="molecule type" value="Genomic_DNA"/>
</dbReference>
<dbReference type="RefSeq" id="WP_008428031.1">
    <property type="nucleotide sequence ID" value="NZ_AEPB01000001.1"/>
</dbReference>
<protein>
    <submittedName>
        <fullName evidence="1">Uncharacterized protein</fullName>
    </submittedName>
</protein>
<sequence>MMTRNLAIGEIINNQQLGEVFLCGPQGGMRRAIRTNTLMLISDKTKIYDD</sequence>